<name>A0A9Q1F001_SYNKA</name>
<keyword evidence="4" id="KW-1185">Reference proteome</keyword>
<dbReference type="Pfam" id="PF13873">
    <property type="entry name" value="Myb_DNA-bind_5"/>
    <property type="match status" value="1"/>
</dbReference>
<feature type="region of interest" description="Disordered" evidence="1">
    <location>
        <begin position="223"/>
        <end position="307"/>
    </location>
</feature>
<dbReference type="InterPro" id="IPR028002">
    <property type="entry name" value="Myb_DNA-bind_5"/>
</dbReference>
<dbReference type="EMBL" id="JAINUF010000010">
    <property type="protein sequence ID" value="KAJ8348323.1"/>
    <property type="molecule type" value="Genomic_DNA"/>
</dbReference>
<dbReference type="OrthoDB" id="8730579at2759"/>
<evidence type="ECO:0000259" key="2">
    <source>
        <dbReference type="Pfam" id="PF13873"/>
    </source>
</evidence>
<feature type="compositionally biased region" description="Low complexity" evidence="1">
    <location>
        <begin position="289"/>
        <end position="304"/>
    </location>
</feature>
<gene>
    <name evidence="3" type="ORF">SKAU_G00269120</name>
</gene>
<evidence type="ECO:0000256" key="1">
    <source>
        <dbReference type="SAM" id="MobiDB-lite"/>
    </source>
</evidence>
<feature type="domain" description="Myb/SANT-like DNA-binding" evidence="2">
    <location>
        <begin position="17"/>
        <end position="93"/>
    </location>
</feature>
<proteinExistence type="predicted"/>
<evidence type="ECO:0000313" key="3">
    <source>
        <dbReference type="EMBL" id="KAJ8348323.1"/>
    </source>
</evidence>
<accession>A0A9Q1F001</accession>
<protein>
    <recommendedName>
        <fullName evidence="2">Myb/SANT-like DNA-binding domain-containing protein</fullName>
    </recommendedName>
</protein>
<evidence type="ECO:0000313" key="4">
    <source>
        <dbReference type="Proteomes" id="UP001152622"/>
    </source>
</evidence>
<comment type="caution">
    <text evidence="3">The sequence shown here is derived from an EMBL/GenBank/DDBJ whole genome shotgun (WGS) entry which is preliminary data.</text>
</comment>
<dbReference type="PANTHER" id="PTHR23098:SF3">
    <property type="entry name" value="MYB-RELATED TRANSCRIPTION FACTOR, PARTNER OF PROFILIN"/>
    <property type="match status" value="1"/>
</dbReference>
<sequence length="387" mass="42822">MSTFSFSHDGSISFKKRKARFTFTEVHILLDEVRKNRHIVVGKFNRGVPTAVKKRTWAQITACINEIGECQREVIEVIKKWSDLKCDTKRKVAAMRAGAVPYRGINSYFSRELSPVENIVHQILELDGKRGRLPTFDSNVYLGMGLGEEEGGDEEEEEEDVTLVSMAMPSVSLLHQEDHAIPSPMYCARSRDTSLPPFEMQYEIPSSEDQELQLIGSDEECQENALPPIQPPPTATEEGHLLALPPPTATEEGHLLALPPPTPTEEGHLLASLQHVTTSATPSHPPSSSPSSSGPQTHSQPGPSARDKLLHCASLSTQEQHNTNVLLETVSRSLELLSESVQQLVETQQEFVRDSLRLQRETVHILHGFASGALSLMHDKLNGRPAL</sequence>
<dbReference type="PANTHER" id="PTHR23098">
    <property type="entry name" value="AGAP001331-PA-RELATED"/>
    <property type="match status" value="1"/>
</dbReference>
<dbReference type="Proteomes" id="UP001152622">
    <property type="component" value="Chromosome 10"/>
</dbReference>
<dbReference type="GO" id="GO:0005634">
    <property type="term" value="C:nucleus"/>
    <property type="evidence" value="ECO:0007669"/>
    <property type="project" value="TreeGrafter"/>
</dbReference>
<dbReference type="AlphaFoldDB" id="A0A9Q1F001"/>
<reference evidence="3" key="1">
    <citation type="journal article" date="2023" name="Science">
        <title>Genome structures resolve the early diversification of teleost fishes.</title>
        <authorList>
            <person name="Parey E."/>
            <person name="Louis A."/>
            <person name="Montfort J."/>
            <person name="Bouchez O."/>
            <person name="Roques C."/>
            <person name="Iampietro C."/>
            <person name="Lluch J."/>
            <person name="Castinel A."/>
            <person name="Donnadieu C."/>
            <person name="Desvignes T."/>
            <person name="Floi Bucao C."/>
            <person name="Jouanno E."/>
            <person name="Wen M."/>
            <person name="Mejri S."/>
            <person name="Dirks R."/>
            <person name="Jansen H."/>
            <person name="Henkel C."/>
            <person name="Chen W.J."/>
            <person name="Zahm M."/>
            <person name="Cabau C."/>
            <person name="Klopp C."/>
            <person name="Thompson A.W."/>
            <person name="Robinson-Rechavi M."/>
            <person name="Braasch I."/>
            <person name="Lecointre G."/>
            <person name="Bobe J."/>
            <person name="Postlethwait J.H."/>
            <person name="Berthelot C."/>
            <person name="Roest Crollius H."/>
            <person name="Guiguen Y."/>
        </authorList>
    </citation>
    <scope>NUCLEOTIDE SEQUENCE</scope>
    <source>
        <strain evidence="3">WJC10195</strain>
    </source>
</reference>
<organism evidence="3 4">
    <name type="scientific">Synaphobranchus kaupii</name>
    <name type="common">Kaup's arrowtooth eel</name>
    <dbReference type="NCBI Taxonomy" id="118154"/>
    <lineage>
        <taxon>Eukaryota</taxon>
        <taxon>Metazoa</taxon>
        <taxon>Chordata</taxon>
        <taxon>Craniata</taxon>
        <taxon>Vertebrata</taxon>
        <taxon>Euteleostomi</taxon>
        <taxon>Actinopterygii</taxon>
        <taxon>Neopterygii</taxon>
        <taxon>Teleostei</taxon>
        <taxon>Anguilliformes</taxon>
        <taxon>Synaphobranchidae</taxon>
        <taxon>Synaphobranchus</taxon>
    </lineage>
</organism>